<reference evidence="1" key="2">
    <citation type="submission" date="2021-09" db="EMBL/GenBank/DDBJ databases">
        <authorList>
            <person name="Gilroy R."/>
        </authorList>
    </citation>
    <scope>NUCLEOTIDE SEQUENCE</scope>
    <source>
        <strain evidence="1">USAMLcec4-12693</strain>
    </source>
</reference>
<evidence type="ECO:0000313" key="1">
    <source>
        <dbReference type="EMBL" id="HJH49910.1"/>
    </source>
</evidence>
<organism evidence="1 2">
    <name type="scientific">Merdimonas faecis</name>
    <dbReference type="NCBI Taxonomy" id="1653435"/>
    <lineage>
        <taxon>Bacteria</taxon>
        <taxon>Bacillati</taxon>
        <taxon>Bacillota</taxon>
        <taxon>Clostridia</taxon>
        <taxon>Lachnospirales</taxon>
        <taxon>Lachnospiraceae</taxon>
        <taxon>Merdimonas</taxon>
    </lineage>
</organism>
<protein>
    <recommendedName>
        <fullName evidence="3">Tetratricopeptide repeat protein</fullName>
    </recommendedName>
</protein>
<sequence>MGVMVRGMSVLFMVPEEELEKNQAFAVELYERAITCGKPATADLARYGLASMHIQEGAYEKAEELISQLPEYQAPDRRQLLISMYMKQKRYEDAAKLLEGKLNGQLQEVFLMLNQLAVASVREGDRERALEIAEYSRKVMGIYQWDYSACTVAFTVAVEEKDAHRCVELLREMLGALSKPWELGTSLLFTHLDTKESDPKMGRLMTESLFRLIEKEDEYAFLRECEEFQELKEKYMV</sequence>
<accession>A0A9D2VXC5</accession>
<gene>
    <name evidence="1" type="ORF">K8V39_06570</name>
</gene>
<dbReference type="AlphaFoldDB" id="A0A9D2VXC5"/>
<name>A0A9D2VXC5_9FIRM</name>
<proteinExistence type="predicted"/>
<dbReference type="SUPFAM" id="SSF48452">
    <property type="entry name" value="TPR-like"/>
    <property type="match status" value="1"/>
</dbReference>
<reference evidence="1" key="1">
    <citation type="journal article" date="2021" name="PeerJ">
        <title>Extensive microbial diversity within the chicken gut microbiome revealed by metagenomics and culture.</title>
        <authorList>
            <person name="Gilroy R."/>
            <person name="Ravi A."/>
            <person name="Getino M."/>
            <person name="Pursley I."/>
            <person name="Horton D.L."/>
            <person name="Alikhan N.F."/>
            <person name="Baker D."/>
            <person name="Gharbi K."/>
            <person name="Hall N."/>
            <person name="Watson M."/>
            <person name="Adriaenssens E.M."/>
            <person name="Foster-Nyarko E."/>
            <person name="Jarju S."/>
            <person name="Secka A."/>
            <person name="Antonio M."/>
            <person name="Oren A."/>
            <person name="Chaudhuri R.R."/>
            <person name="La Ragione R."/>
            <person name="Hildebrand F."/>
            <person name="Pallen M.J."/>
        </authorList>
    </citation>
    <scope>NUCLEOTIDE SEQUENCE</scope>
    <source>
        <strain evidence="1">USAMLcec4-12693</strain>
    </source>
</reference>
<dbReference type="EMBL" id="DYXE01000056">
    <property type="protein sequence ID" value="HJH49910.1"/>
    <property type="molecule type" value="Genomic_DNA"/>
</dbReference>
<dbReference type="Gene3D" id="1.25.40.10">
    <property type="entry name" value="Tetratricopeptide repeat domain"/>
    <property type="match status" value="1"/>
</dbReference>
<evidence type="ECO:0000313" key="2">
    <source>
        <dbReference type="Proteomes" id="UP000813420"/>
    </source>
</evidence>
<evidence type="ECO:0008006" key="3">
    <source>
        <dbReference type="Google" id="ProtNLM"/>
    </source>
</evidence>
<dbReference type="InterPro" id="IPR011990">
    <property type="entry name" value="TPR-like_helical_dom_sf"/>
</dbReference>
<comment type="caution">
    <text evidence="1">The sequence shown here is derived from an EMBL/GenBank/DDBJ whole genome shotgun (WGS) entry which is preliminary data.</text>
</comment>
<dbReference type="RefSeq" id="WP_277272051.1">
    <property type="nucleotide sequence ID" value="NZ_DYXE01000056.1"/>
</dbReference>
<dbReference type="Proteomes" id="UP000813420">
    <property type="component" value="Unassembled WGS sequence"/>
</dbReference>